<accession>A0A8A1LNK4</accession>
<sequence length="75" mass="8740">MIDSPPRSRNTSVLRSLPEGTPVEQILKKRFPLLCHRWQHHNSSLFIRPGRLYRTSKFQARLSAPSLSSPFRAKR</sequence>
<evidence type="ECO:0000313" key="2">
    <source>
        <dbReference type="Proteomes" id="UP000663419"/>
    </source>
</evidence>
<dbReference type="Proteomes" id="UP000663419">
    <property type="component" value="Chromosome 4"/>
</dbReference>
<protein>
    <submittedName>
        <fullName evidence="1">GAT domain-containing protein</fullName>
    </submittedName>
</protein>
<name>A0A8A1LNK4_AJEC8</name>
<gene>
    <name evidence="1" type="ORF">I7I53_02749</name>
</gene>
<dbReference type="AlphaFoldDB" id="A0A8A1LNK4"/>
<proteinExistence type="predicted"/>
<reference evidence="1" key="1">
    <citation type="submission" date="2021-01" db="EMBL/GenBank/DDBJ databases">
        <title>Chromosome-level genome assembly of a human fungal pathogen reveals clustering of transcriptionally co-regulated genes.</title>
        <authorList>
            <person name="Voorhies M."/>
            <person name="Cohen S."/>
            <person name="Shea T.P."/>
            <person name="Petrus S."/>
            <person name="Munoz J.F."/>
            <person name="Poplawski S."/>
            <person name="Goldman W.E."/>
            <person name="Michael T."/>
            <person name="Cuomo C.A."/>
            <person name="Sil A."/>
            <person name="Beyhan S."/>
        </authorList>
    </citation>
    <scope>NUCLEOTIDE SEQUENCE</scope>
    <source>
        <strain evidence="1">H88</strain>
    </source>
</reference>
<dbReference type="VEuPathDB" id="FungiDB:I7I53_02749"/>
<evidence type="ECO:0000313" key="1">
    <source>
        <dbReference type="EMBL" id="QSS55000.1"/>
    </source>
</evidence>
<organism evidence="1 2">
    <name type="scientific">Ajellomyces capsulatus (strain H88)</name>
    <name type="common">Darling's disease fungus</name>
    <name type="synonym">Histoplasma capsulatum</name>
    <dbReference type="NCBI Taxonomy" id="544711"/>
    <lineage>
        <taxon>Eukaryota</taxon>
        <taxon>Fungi</taxon>
        <taxon>Dikarya</taxon>
        <taxon>Ascomycota</taxon>
        <taxon>Pezizomycotina</taxon>
        <taxon>Eurotiomycetes</taxon>
        <taxon>Eurotiomycetidae</taxon>
        <taxon>Onygenales</taxon>
        <taxon>Ajellomycetaceae</taxon>
        <taxon>Histoplasma</taxon>
    </lineage>
</organism>
<dbReference type="EMBL" id="CP069105">
    <property type="protein sequence ID" value="QSS55000.1"/>
    <property type="molecule type" value="Genomic_DNA"/>
</dbReference>